<dbReference type="AlphaFoldDB" id="A0A7S9QE36"/>
<dbReference type="RefSeq" id="WP_196104890.1">
    <property type="nucleotide sequence ID" value="NZ_CP064942.1"/>
</dbReference>
<dbReference type="GO" id="GO:0030288">
    <property type="term" value="C:outer membrane-bounded periplasmic space"/>
    <property type="evidence" value="ECO:0007669"/>
    <property type="project" value="TreeGrafter"/>
</dbReference>
<feature type="signal peptide" evidence="6">
    <location>
        <begin position="1"/>
        <end position="19"/>
    </location>
</feature>
<dbReference type="PROSITE" id="PS50983">
    <property type="entry name" value="FE_B12_PBP"/>
    <property type="match status" value="1"/>
</dbReference>
<evidence type="ECO:0000256" key="6">
    <source>
        <dbReference type="SAM" id="SignalP"/>
    </source>
</evidence>
<comment type="similarity">
    <text evidence="2">Belongs to the bacterial solute-binding protein 8 family.</text>
</comment>
<feature type="chain" id="PRO_5032743109" evidence="6">
    <location>
        <begin position="20"/>
        <end position="313"/>
    </location>
</feature>
<dbReference type="PANTHER" id="PTHR30532">
    <property type="entry name" value="IRON III DICITRATE-BINDING PERIPLASMIC PROTEIN"/>
    <property type="match status" value="1"/>
</dbReference>
<name>A0A7S9QE36_9RHOB</name>
<dbReference type="GO" id="GO:1901678">
    <property type="term" value="P:iron coordination entity transport"/>
    <property type="evidence" value="ECO:0007669"/>
    <property type="project" value="UniProtKB-ARBA"/>
</dbReference>
<accession>A0A7S9QE36</accession>
<dbReference type="Gene3D" id="3.40.50.1980">
    <property type="entry name" value="Nitrogenase molybdenum iron protein domain"/>
    <property type="match status" value="2"/>
</dbReference>
<keyword evidence="3" id="KW-0813">Transport</keyword>
<evidence type="ECO:0000256" key="2">
    <source>
        <dbReference type="ARBA" id="ARBA00008814"/>
    </source>
</evidence>
<dbReference type="PANTHER" id="PTHR30532:SF25">
    <property type="entry name" value="IRON(III) DICITRATE-BINDING PERIPLASMIC PROTEIN"/>
    <property type="match status" value="1"/>
</dbReference>
<evidence type="ECO:0000256" key="1">
    <source>
        <dbReference type="ARBA" id="ARBA00004196"/>
    </source>
</evidence>
<dbReference type="KEGG" id="poz:I0K15_07840"/>
<dbReference type="Proteomes" id="UP000594800">
    <property type="component" value="Chromosome"/>
</dbReference>
<dbReference type="InterPro" id="IPR051313">
    <property type="entry name" value="Bact_iron-sidero_bind"/>
</dbReference>
<protein>
    <submittedName>
        <fullName evidence="8">ABC transporter substrate-binding protein</fullName>
    </submittedName>
</protein>
<keyword evidence="9" id="KW-1185">Reference proteome</keyword>
<proteinExistence type="inferred from homology"/>
<dbReference type="Pfam" id="PF01497">
    <property type="entry name" value="Peripla_BP_2"/>
    <property type="match status" value="1"/>
</dbReference>
<sequence>MIRIAAIAVIAILTGPAAAQDCPQDFRAFEHALGSICIPQVPQRIASLRDDSITTALMDIDAPIIATVMRDDPEDGHRYVRGASDIFGEDVVAAADLIDLGSHNPPDVEAVATARPDLIIARTYQSEAADQLNAIAPTVFMPDVLDFFGNLEFLADAAGVADDFEAERARYEARIAEARDIIGNPGDITVSRFDIWEDGLWYYPGWGAIAQVIEDIGFAKPSVQADATDNMNGISVERMAEFDGDVLVASHAPRFGQTIPRLTTLWDETAPFWRSLDGEVYWYKRDILVGYTFASLDRSIDFLTALTAGRDFD</sequence>
<reference evidence="8 9" key="1">
    <citation type="submission" date="2020-11" db="EMBL/GenBank/DDBJ databases">
        <title>Description of Pontivivens ytuae sp. nov. isolated from deep sea sediment of Mariana Trench.</title>
        <authorList>
            <person name="Wang Z."/>
            <person name="Sun Q.-L."/>
            <person name="Xu X.-D."/>
            <person name="Tang Y.-Z."/>
            <person name="Zhang J."/>
        </authorList>
    </citation>
    <scope>NUCLEOTIDE SEQUENCE [LARGE SCALE GENOMIC DNA]</scope>
    <source>
        <strain evidence="8 9">MT2928</strain>
    </source>
</reference>
<keyword evidence="4" id="KW-0408">Iron</keyword>
<dbReference type="EMBL" id="CP064942">
    <property type="protein sequence ID" value="QPH55628.1"/>
    <property type="molecule type" value="Genomic_DNA"/>
</dbReference>
<evidence type="ECO:0000256" key="3">
    <source>
        <dbReference type="ARBA" id="ARBA00022448"/>
    </source>
</evidence>
<keyword evidence="5 6" id="KW-0732">Signal</keyword>
<keyword evidence="4" id="KW-0406">Ion transport</keyword>
<evidence type="ECO:0000313" key="8">
    <source>
        <dbReference type="EMBL" id="QPH55628.1"/>
    </source>
</evidence>
<feature type="domain" description="Fe/B12 periplasmic-binding" evidence="7">
    <location>
        <begin position="56"/>
        <end position="311"/>
    </location>
</feature>
<dbReference type="InterPro" id="IPR002491">
    <property type="entry name" value="ABC_transptr_periplasmic_BD"/>
</dbReference>
<organism evidence="8 9">
    <name type="scientific">Pontivivens ytuae</name>
    <dbReference type="NCBI Taxonomy" id="2789856"/>
    <lineage>
        <taxon>Bacteria</taxon>
        <taxon>Pseudomonadati</taxon>
        <taxon>Pseudomonadota</taxon>
        <taxon>Alphaproteobacteria</taxon>
        <taxon>Rhodobacterales</taxon>
        <taxon>Paracoccaceae</taxon>
        <taxon>Pontivivens</taxon>
    </lineage>
</organism>
<keyword evidence="4" id="KW-0410">Iron transport</keyword>
<comment type="subcellular location">
    <subcellularLocation>
        <location evidence="1">Cell envelope</location>
    </subcellularLocation>
</comment>
<dbReference type="SUPFAM" id="SSF53807">
    <property type="entry name" value="Helical backbone' metal receptor"/>
    <property type="match status" value="1"/>
</dbReference>
<evidence type="ECO:0000256" key="4">
    <source>
        <dbReference type="ARBA" id="ARBA00022496"/>
    </source>
</evidence>
<evidence type="ECO:0000256" key="5">
    <source>
        <dbReference type="ARBA" id="ARBA00022729"/>
    </source>
</evidence>
<gene>
    <name evidence="8" type="ORF">I0K15_07840</name>
</gene>
<evidence type="ECO:0000259" key="7">
    <source>
        <dbReference type="PROSITE" id="PS50983"/>
    </source>
</evidence>
<evidence type="ECO:0000313" key="9">
    <source>
        <dbReference type="Proteomes" id="UP000594800"/>
    </source>
</evidence>